<sequence>MPAPEYSNGRAYIWITACVLFICIVAGGACLAAYVLLPEDKVASWLPEAGVILVCLPWAFWFLTFIYRIVSRAFGFRVWCGGGGGGGRAVNERNYSTKGDIEGAGGQANGKGDAQFGEAGAAAAAVSRGGLQRTLSAASHESEMPLAKSMNS</sequence>
<dbReference type="Proteomes" id="UP001293593">
    <property type="component" value="Unassembled WGS sequence"/>
</dbReference>
<keyword evidence="1" id="KW-0812">Transmembrane</keyword>
<accession>A0AAE1J6J2</accession>
<reference evidence="2" key="1">
    <citation type="submission" date="2023-10" db="EMBL/GenBank/DDBJ databases">
        <title>Chromosome-level genome of the transformable northern wattle, Acacia crassicarpa.</title>
        <authorList>
            <person name="Massaro I."/>
            <person name="Sinha N.R."/>
            <person name="Poethig S."/>
            <person name="Leichty A.R."/>
        </authorList>
    </citation>
    <scope>NUCLEOTIDE SEQUENCE</scope>
    <source>
        <strain evidence="2">Acra3RX</strain>
        <tissue evidence="2">Leaf</tissue>
    </source>
</reference>
<evidence type="ECO:0000313" key="3">
    <source>
        <dbReference type="Proteomes" id="UP001293593"/>
    </source>
</evidence>
<feature type="transmembrane region" description="Helical" evidence="1">
    <location>
        <begin position="12"/>
        <end position="37"/>
    </location>
</feature>
<evidence type="ECO:0000256" key="1">
    <source>
        <dbReference type="SAM" id="Phobius"/>
    </source>
</evidence>
<keyword evidence="1" id="KW-1133">Transmembrane helix</keyword>
<proteinExistence type="predicted"/>
<name>A0AAE1J6J2_9FABA</name>
<protein>
    <submittedName>
        <fullName evidence="2">Uncharacterized protein</fullName>
    </submittedName>
</protein>
<dbReference type="EMBL" id="JAWXYG010000008">
    <property type="protein sequence ID" value="KAK4264711.1"/>
    <property type="molecule type" value="Genomic_DNA"/>
</dbReference>
<organism evidence="2 3">
    <name type="scientific">Acacia crassicarpa</name>
    <name type="common">northern wattle</name>
    <dbReference type="NCBI Taxonomy" id="499986"/>
    <lineage>
        <taxon>Eukaryota</taxon>
        <taxon>Viridiplantae</taxon>
        <taxon>Streptophyta</taxon>
        <taxon>Embryophyta</taxon>
        <taxon>Tracheophyta</taxon>
        <taxon>Spermatophyta</taxon>
        <taxon>Magnoliopsida</taxon>
        <taxon>eudicotyledons</taxon>
        <taxon>Gunneridae</taxon>
        <taxon>Pentapetalae</taxon>
        <taxon>rosids</taxon>
        <taxon>fabids</taxon>
        <taxon>Fabales</taxon>
        <taxon>Fabaceae</taxon>
        <taxon>Caesalpinioideae</taxon>
        <taxon>mimosoid clade</taxon>
        <taxon>Acacieae</taxon>
        <taxon>Acacia</taxon>
    </lineage>
</organism>
<keyword evidence="3" id="KW-1185">Reference proteome</keyword>
<feature type="transmembrane region" description="Helical" evidence="1">
    <location>
        <begin position="49"/>
        <end position="67"/>
    </location>
</feature>
<dbReference type="PANTHER" id="PTHR34964:SF1">
    <property type="entry name" value="MEMBRANE LIPOPROTEIN"/>
    <property type="match status" value="1"/>
</dbReference>
<comment type="caution">
    <text evidence="2">The sequence shown here is derived from an EMBL/GenBank/DDBJ whole genome shotgun (WGS) entry which is preliminary data.</text>
</comment>
<dbReference type="AlphaFoldDB" id="A0AAE1J6J2"/>
<gene>
    <name evidence="2" type="ORF">QN277_025849</name>
</gene>
<evidence type="ECO:0000313" key="2">
    <source>
        <dbReference type="EMBL" id="KAK4264711.1"/>
    </source>
</evidence>
<dbReference type="PANTHER" id="PTHR34964">
    <property type="entry name" value="MEMBRANE LIPOPROTEIN-RELATED"/>
    <property type="match status" value="1"/>
</dbReference>
<keyword evidence="1" id="KW-0472">Membrane</keyword>